<dbReference type="InterPro" id="IPR011701">
    <property type="entry name" value="MFS"/>
</dbReference>
<dbReference type="Gene3D" id="1.20.1250.20">
    <property type="entry name" value="MFS general substrate transporter like domains"/>
    <property type="match status" value="1"/>
</dbReference>
<keyword evidence="3" id="KW-1185">Reference proteome</keyword>
<dbReference type="InParanoid" id="H2YCS7"/>
<feature type="transmembrane region" description="Helical" evidence="1">
    <location>
        <begin position="132"/>
        <end position="153"/>
    </location>
</feature>
<dbReference type="PANTHER" id="PTHR11360:SF284">
    <property type="entry name" value="EG:103B4.3 PROTEIN-RELATED"/>
    <property type="match status" value="1"/>
</dbReference>
<dbReference type="eggNOG" id="KOG2504">
    <property type="taxonomic scope" value="Eukaryota"/>
</dbReference>
<organism evidence="2 3">
    <name type="scientific">Ciona savignyi</name>
    <name type="common">Pacific transparent sea squirt</name>
    <dbReference type="NCBI Taxonomy" id="51511"/>
    <lineage>
        <taxon>Eukaryota</taxon>
        <taxon>Metazoa</taxon>
        <taxon>Chordata</taxon>
        <taxon>Tunicata</taxon>
        <taxon>Ascidiacea</taxon>
        <taxon>Phlebobranchia</taxon>
        <taxon>Cionidae</taxon>
        <taxon>Ciona</taxon>
    </lineage>
</organism>
<reference evidence="2" key="2">
    <citation type="submission" date="2025-08" db="UniProtKB">
        <authorList>
            <consortium name="Ensembl"/>
        </authorList>
    </citation>
    <scope>IDENTIFICATION</scope>
</reference>
<dbReference type="Pfam" id="PF07690">
    <property type="entry name" value="MFS_1"/>
    <property type="match status" value="1"/>
</dbReference>
<evidence type="ECO:0000313" key="3">
    <source>
        <dbReference type="Proteomes" id="UP000007875"/>
    </source>
</evidence>
<accession>H2YCS7</accession>
<feature type="transmembrane region" description="Helical" evidence="1">
    <location>
        <begin position="31"/>
        <end position="50"/>
    </location>
</feature>
<dbReference type="GeneTree" id="ENSGT00940000165635"/>
<dbReference type="OMA" id="VEKWQDG"/>
<dbReference type="InterPro" id="IPR050327">
    <property type="entry name" value="Proton-linked_MCT"/>
</dbReference>
<dbReference type="AlphaFoldDB" id="H2YCS7"/>
<keyword evidence="1" id="KW-0812">Transmembrane</keyword>
<keyword evidence="1" id="KW-1133">Transmembrane helix</keyword>
<sequence>MDITGSAYSIQDLTTKSTKYKKKVEKWQDGGFGWVIVIAGTVLISIKSTVEKSYPIFYRSIMEEFGINYAQVSQLLAVNFLLYAITGTSAPLLINKIGCRKCVMLLGTISTASCLVASLPGAYWTLLLCYGAIPAACFGPQFVAVTSAVNMYFSTKKTLAFQLLMLGFG</sequence>
<dbReference type="InterPro" id="IPR036259">
    <property type="entry name" value="MFS_trans_sf"/>
</dbReference>
<dbReference type="STRING" id="51511.ENSCSAVP00000003125"/>
<proteinExistence type="predicted"/>
<evidence type="ECO:0008006" key="4">
    <source>
        <dbReference type="Google" id="ProtNLM"/>
    </source>
</evidence>
<feature type="transmembrane region" description="Helical" evidence="1">
    <location>
        <begin position="70"/>
        <end position="93"/>
    </location>
</feature>
<dbReference type="SUPFAM" id="SSF103473">
    <property type="entry name" value="MFS general substrate transporter"/>
    <property type="match status" value="1"/>
</dbReference>
<dbReference type="HOGENOM" id="CLU_1582118_0_0_1"/>
<dbReference type="GO" id="GO:0008028">
    <property type="term" value="F:monocarboxylic acid transmembrane transporter activity"/>
    <property type="evidence" value="ECO:0007669"/>
    <property type="project" value="TreeGrafter"/>
</dbReference>
<reference evidence="2" key="3">
    <citation type="submission" date="2025-09" db="UniProtKB">
        <authorList>
            <consortium name="Ensembl"/>
        </authorList>
    </citation>
    <scope>IDENTIFICATION</scope>
</reference>
<protein>
    <recommendedName>
        <fullName evidence="4">Major facilitator superfamily (MFS) profile domain-containing protein</fullName>
    </recommendedName>
</protein>
<feature type="transmembrane region" description="Helical" evidence="1">
    <location>
        <begin position="105"/>
        <end position="126"/>
    </location>
</feature>
<evidence type="ECO:0000256" key="1">
    <source>
        <dbReference type="SAM" id="Phobius"/>
    </source>
</evidence>
<dbReference type="Proteomes" id="UP000007875">
    <property type="component" value="Unassembled WGS sequence"/>
</dbReference>
<name>H2YCS7_CIOSA</name>
<evidence type="ECO:0000313" key="2">
    <source>
        <dbReference type="Ensembl" id="ENSCSAVP00000003125.1"/>
    </source>
</evidence>
<dbReference type="PANTHER" id="PTHR11360">
    <property type="entry name" value="MONOCARBOXYLATE TRANSPORTER"/>
    <property type="match status" value="1"/>
</dbReference>
<dbReference type="Ensembl" id="ENSCSAVT00000003172.1">
    <property type="protein sequence ID" value="ENSCSAVP00000003125.1"/>
    <property type="gene ID" value="ENSCSAVG00000001856.1"/>
</dbReference>
<reference evidence="3" key="1">
    <citation type="submission" date="2003-08" db="EMBL/GenBank/DDBJ databases">
        <authorList>
            <person name="Birren B."/>
            <person name="Nusbaum C."/>
            <person name="Abebe A."/>
            <person name="Abouelleil A."/>
            <person name="Adekoya E."/>
            <person name="Ait-zahra M."/>
            <person name="Allen N."/>
            <person name="Allen T."/>
            <person name="An P."/>
            <person name="Anderson M."/>
            <person name="Anderson S."/>
            <person name="Arachchi H."/>
            <person name="Armbruster J."/>
            <person name="Bachantsang P."/>
            <person name="Baldwin J."/>
            <person name="Barry A."/>
            <person name="Bayul T."/>
            <person name="Blitshsteyn B."/>
            <person name="Bloom T."/>
            <person name="Blye J."/>
            <person name="Boguslavskiy L."/>
            <person name="Borowsky M."/>
            <person name="Boukhgalter B."/>
            <person name="Brunache A."/>
            <person name="Butler J."/>
            <person name="Calixte N."/>
            <person name="Calvo S."/>
            <person name="Camarata J."/>
            <person name="Campo K."/>
            <person name="Chang J."/>
            <person name="Cheshatsang Y."/>
            <person name="Citroen M."/>
            <person name="Collymore A."/>
            <person name="Considine T."/>
            <person name="Cook A."/>
            <person name="Cooke P."/>
            <person name="Corum B."/>
            <person name="Cuomo C."/>
            <person name="David R."/>
            <person name="Dawoe T."/>
            <person name="Degray S."/>
            <person name="Dodge S."/>
            <person name="Dooley K."/>
            <person name="Dorje P."/>
            <person name="Dorjee K."/>
            <person name="Dorris L."/>
            <person name="Duffey N."/>
            <person name="Dupes A."/>
            <person name="Elkins T."/>
            <person name="Engels R."/>
            <person name="Erickson J."/>
            <person name="Farina A."/>
            <person name="Faro S."/>
            <person name="Ferreira P."/>
            <person name="Fischer H."/>
            <person name="Fitzgerald M."/>
            <person name="Foley K."/>
            <person name="Gage D."/>
            <person name="Galagan J."/>
            <person name="Gearin G."/>
            <person name="Gnerre S."/>
            <person name="Gnirke A."/>
            <person name="Goyette A."/>
            <person name="Graham J."/>
            <person name="Grandbois E."/>
            <person name="Gyaltsen K."/>
            <person name="Hafez N."/>
            <person name="Hagopian D."/>
            <person name="Hagos B."/>
            <person name="Hall J."/>
            <person name="Hatcher B."/>
            <person name="Heller A."/>
            <person name="Higgins H."/>
            <person name="Honan T."/>
            <person name="Horn A."/>
            <person name="Houde N."/>
            <person name="Hughes L."/>
            <person name="Hulme W."/>
            <person name="Husby E."/>
            <person name="Iliev I."/>
            <person name="Jaffe D."/>
            <person name="Jones C."/>
            <person name="Kamal M."/>
            <person name="Kamat A."/>
            <person name="Kamvysselis M."/>
            <person name="Karlsson E."/>
            <person name="Kells C."/>
            <person name="Kieu A."/>
            <person name="Kisner P."/>
            <person name="Kodira C."/>
            <person name="Kulbokas E."/>
            <person name="Labutti K."/>
            <person name="Lama D."/>
            <person name="Landers T."/>
            <person name="Leger J."/>
            <person name="Levine S."/>
            <person name="Lewis D."/>
            <person name="Lewis T."/>
            <person name="Lindblad-toh K."/>
            <person name="Liu X."/>
            <person name="Lokyitsang T."/>
            <person name="Lokyitsang Y."/>
            <person name="Lucien O."/>
            <person name="Lui A."/>
            <person name="Ma L.J."/>
            <person name="Mabbitt R."/>
            <person name="Macdonald J."/>
            <person name="Maclean C."/>
            <person name="Major J."/>
            <person name="Manning J."/>
            <person name="Marabella R."/>
            <person name="Maru K."/>
            <person name="Matthews C."/>
            <person name="Mauceli E."/>
            <person name="Mccarthy M."/>
            <person name="Mcdonough S."/>
            <person name="Mcghee T."/>
            <person name="Meldrim J."/>
            <person name="Meneus L."/>
            <person name="Mesirov J."/>
            <person name="Mihalev A."/>
            <person name="Mihova T."/>
            <person name="Mikkelsen T."/>
            <person name="Mlenga V."/>
            <person name="Moru K."/>
            <person name="Mozes J."/>
            <person name="Mulrain L."/>
            <person name="Munson G."/>
            <person name="Naylor J."/>
            <person name="Newes C."/>
            <person name="Nguyen C."/>
            <person name="Nguyen N."/>
            <person name="Nguyen T."/>
            <person name="Nicol R."/>
            <person name="Nielsen C."/>
            <person name="Nizzari M."/>
            <person name="Norbu C."/>
            <person name="Norbu N."/>
            <person name="O'donnell P."/>
            <person name="Okoawo O."/>
            <person name="O'leary S."/>
            <person name="Omotosho B."/>
            <person name="O'neill K."/>
            <person name="Osman S."/>
            <person name="Parker S."/>
            <person name="Perrin D."/>
            <person name="Phunkhang P."/>
            <person name="Piqani B."/>
            <person name="Purcell S."/>
            <person name="Rachupka T."/>
            <person name="Ramasamy U."/>
            <person name="Rameau R."/>
            <person name="Ray V."/>
            <person name="Raymond C."/>
            <person name="Retta R."/>
            <person name="Richardson S."/>
            <person name="Rise C."/>
            <person name="Rodriguez J."/>
            <person name="Rogers J."/>
            <person name="Rogov P."/>
            <person name="Rutman M."/>
            <person name="Schupbach R."/>
            <person name="Seaman C."/>
            <person name="Settipalli S."/>
            <person name="Sharpe T."/>
            <person name="Sheridan J."/>
            <person name="Sherpa N."/>
            <person name="Shi J."/>
            <person name="Smirnov S."/>
            <person name="Smith C."/>
            <person name="Sougnez C."/>
            <person name="Spencer B."/>
            <person name="Stalker J."/>
            <person name="Stange-thomann N."/>
            <person name="Stavropoulos S."/>
            <person name="Stetson K."/>
            <person name="Stone C."/>
            <person name="Stone S."/>
            <person name="Stubbs M."/>
            <person name="Talamas J."/>
            <person name="Tchuinga P."/>
            <person name="Tenzing P."/>
            <person name="Tesfaye S."/>
            <person name="Theodore J."/>
            <person name="Thoulutsang Y."/>
            <person name="Topham K."/>
            <person name="Towey S."/>
            <person name="Tsamla T."/>
            <person name="Tsomo N."/>
            <person name="Vallee D."/>
            <person name="Vassiliev H."/>
            <person name="Venkataraman V."/>
            <person name="Vinson J."/>
            <person name="Vo A."/>
            <person name="Wade C."/>
            <person name="Wang S."/>
            <person name="Wangchuk T."/>
            <person name="Wangdi T."/>
            <person name="Whittaker C."/>
            <person name="Wilkinson J."/>
            <person name="Wu Y."/>
            <person name="Wyman D."/>
            <person name="Yadav S."/>
            <person name="Yang S."/>
            <person name="Yang X."/>
            <person name="Yeager S."/>
            <person name="Yee E."/>
            <person name="Young G."/>
            <person name="Zainoun J."/>
            <person name="Zembeck L."/>
            <person name="Zimmer A."/>
            <person name="Zody M."/>
            <person name="Lander E."/>
        </authorList>
    </citation>
    <scope>NUCLEOTIDE SEQUENCE [LARGE SCALE GENOMIC DNA]</scope>
</reference>
<keyword evidence="1" id="KW-0472">Membrane</keyword>